<accession>A0A5B7DRN3</accession>
<dbReference type="Proteomes" id="UP000324222">
    <property type="component" value="Unassembled WGS sequence"/>
</dbReference>
<comment type="caution">
    <text evidence="1">The sequence shown here is derived from an EMBL/GenBank/DDBJ whole genome shotgun (WGS) entry which is preliminary data.</text>
</comment>
<gene>
    <name evidence="1" type="ORF">E2C01_016810</name>
</gene>
<name>A0A5B7DRN3_PORTR</name>
<dbReference type="EMBL" id="VSRR010001246">
    <property type="protein sequence ID" value="MPC23749.1"/>
    <property type="molecule type" value="Genomic_DNA"/>
</dbReference>
<evidence type="ECO:0000313" key="2">
    <source>
        <dbReference type="Proteomes" id="UP000324222"/>
    </source>
</evidence>
<sequence>MQRREKSLIILFGGQSKVPQKVSKGEECFASSLFDWIWPAERGRKPVPRASINRITPSPPPSPPHRRLTINIWGSTASPSARVNRCLTQDEGGTDPLIDVREGGSVSDLWASNYKAKVKLQVLLAAVKRRHRGNILRCPDGDAIEVDLLLYAGRRQRELLPKSR</sequence>
<evidence type="ECO:0000313" key="1">
    <source>
        <dbReference type="EMBL" id="MPC23749.1"/>
    </source>
</evidence>
<protein>
    <submittedName>
        <fullName evidence="1">Uncharacterized protein</fullName>
    </submittedName>
</protein>
<dbReference type="AlphaFoldDB" id="A0A5B7DRN3"/>
<keyword evidence="2" id="KW-1185">Reference proteome</keyword>
<proteinExistence type="predicted"/>
<organism evidence="1 2">
    <name type="scientific">Portunus trituberculatus</name>
    <name type="common">Swimming crab</name>
    <name type="synonym">Neptunus trituberculatus</name>
    <dbReference type="NCBI Taxonomy" id="210409"/>
    <lineage>
        <taxon>Eukaryota</taxon>
        <taxon>Metazoa</taxon>
        <taxon>Ecdysozoa</taxon>
        <taxon>Arthropoda</taxon>
        <taxon>Crustacea</taxon>
        <taxon>Multicrustacea</taxon>
        <taxon>Malacostraca</taxon>
        <taxon>Eumalacostraca</taxon>
        <taxon>Eucarida</taxon>
        <taxon>Decapoda</taxon>
        <taxon>Pleocyemata</taxon>
        <taxon>Brachyura</taxon>
        <taxon>Eubrachyura</taxon>
        <taxon>Portunoidea</taxon>
        <taxon>Portunidae</taxon>
        <taxon>Portuninae</taxon>
        <taxon>Portunus</taxon>
    </lineage>
</organism>
<reference evidence="1 2" key="1">
    <citation type="submission" date="2019-05" db="EMBL/GenBank/DDBJ databases">
        <title>Another draft genome of Portunus trituberculatus and its Hox gene families provides insights of decapod evolution.</title>
        <authorList>
            <person name="Jeong J.-H."/>
            <person name="Song I."/>
            <person name="Kim S."/>
            <person name="Choi T."/>
            <person name="Kim D."/>
            <person name="Ryu S."/>
            <person name="Kim W."/>
        </authorList>
    </citation>
    <scope>NUCLEOTIDE SEQUENCE [LARGE SCALE GENOMIC DNA]</scope>
    <source>
        <tissue evidence="1">Muscle</tissue>
    </source>
</reference>